<dbReference type="NCBIfam" id="TIGR01140">
    <property type="entry name" value="L_thr_O3P_dcar"/>
    <property type="match status" value="1"/>
</dbReference>
<dbReference type="KEGG" id="lck:HN018_06015"/>
<evidence type="ECO:0000256" key="6">
    <source>
        <dbReference type="ARBA" id="ARBA00022898"/>
    </source>
</evidence>
<dbReference type="GO" id="GO:0030170">
    <property type="term" value="F:pyridoxal phosphate binding"/>
    <property type="evidence" value="ECO:0007669"/>
    <property type="project" value="InterPro"/>
</dbReference>
<dbReference type="EMBL" id="CP053708">
    <property type="protein sequence ID" value="QKE92463.1"/>
    <property type="molecule type" value="Genomic_DNA"/>
</dbReference>
<dbReference type="InterPro" id="IPR015422">
    <property type="entry name" value="PyrdxlP-dep_Trfase_small"/>
</dbReference>
<dbReference type="InterPro" id="IPR005860">
    <property type="entry name" value="CobD"/>
</dbReference>
<sequence>MVPVLHGGRLAAARRLFPAAPSPFIDLSTGINPHPYPLAPFSVAALTRLPEPESEEALRHLAASAYGAPSSDHVVAAPGSQILISLLPILLACRHVAILSPTYGEHAAAWRLAGVTVVPVPDAAALLEAAGAGVALVLCNPNNPDGRRIDADTLAMLAARCAEQGGTLVVDEAFADLEPDVPLAGSLLPSAGLLVLRSFGKCHGLAGLRLGFMLADLGLAGRMRTLLGPWAVSGPAIEAGLQALADDRWRSRISHILDLASHRLDRLLTGAGLVPVGGTRLFRLAETPDAAALFERLGTAGLLVRRFDNQPHRLRFGLPADEQAWERLRTALG</sequence>
<gene>
    <name evidence="11" type="ORF">HN018_06015</name>
</gene>
<proteinExistence type="predicted"/>
<dbReference type="CDD" id="cd00609">
    <property type="entry name" value="AAT_like"/>
    <property type="match status" value="1"/>
</dbReference>
<evidence type="ECO:0000256" key="7">
    <source>
        <dbReference type="ARBA" id="ARBA00023239"/>
    </source>
</evidence>
<dbReference type="PANTHER" id="PTHR42885:SF1">
    <property type="entry name" value="THREONINE-PHOSPHATE DECARBOXYLASE"/>
    <property type="match status" value="1"/>
</dbReference>
<accession>A0A6M8HVB4</accession>
<keyword evidence="6" id="KW-0663">Pyridoxal phosphate</keyword>
<evidence type="ECO:0000256" key="9">
    <source>
        <dbReference type="ARBA" id="ARBA00048531"/>
    </source>
</evidence>
<dbReference type="Proteomes" id="UP000500767">
    <property type="component" value="Chromosome"/>
</dbReference>
<comment type="catalytic activity">
    <reaction evidence="9">
        <text>O-phospho-L-threonine + H(+) = (R)-1-aminopropan-2-yl phosphate + CO2</text>
        <dbReference type="Rhea" id="RHEA:11492"/>
        <dbReference type="ChEBI" id="CHEBI:15378"/>
        <dbReference type="ChEBI" id="CHEBI:16526"/>
        <dbReference type="ChEBI" id="CHEBI:58563"/>
        <dbReference type="ChEBI" id="CHEBI:58675"/>
        <dbReference type="EC" id="4.1.1.81"/>
    </reaction>
</comment>
<dbReference type="SUPFAM" id="SSF53383">
    <property type="entry name" value="PLP-dependent transferases"/>
    <property type="match status" value="1"/>
</dbReference>
<comment type="function">
    <text evidence="2">Decarboxylates L-threonine-O-3-phosphate to yield (R)-1-amino-2-propanol O-2-phosphate, the precursor for the linkage between the nucleotide loop and the corrin ring in cobalamin.</text>
</comment>
<dbReference type="GO" id="GO:0048472">
    <property type="term" value="F:threonine-phosphate decarboxylase activity"/>
    <property type="evidence" value="ECO:0007669"/>
    <property type="project" value="UniProtKB-EC"/>
</dbReference>
<dbReference type="Gene3D" id="3.90.1150.10">
    <property type="entry name" value="Aspartate Aminotransferase, domain 1"/>
    <property type="match status" value="1"/>
</dbReference>
<dbReference type="GO" id="GO:0009236">
    <property type="term" value="P:cobalamin biosynthetic process"/>
    <property type="evidence" value="ECO:0007669"/>
    <property type="project" value="UniProtKB-UniPathway"/>
</dbReference>
<comment type="cofactor">
    <cofactor evidence="1">
        <name>pyridoxal 5'-phosphate</name>
        <dbReference type="ChEBI" id="CHEBI:597326"/>
    </cofactor>
</comment>
<evidence type="ECO:0000259" key="10">
    <source>
        <dbReference type="Pfam" id="PF00155"/>
    </source>
</evidence>
<evidence type="ECO:0000256" key="5">
    <source>
        <dbReference type="ARBA" id="ARBA00022573"/>
    </source>
</evidence>
<dbReference type="InterPro" id="IPR004839">
    <property type="entry name" value="Aminotransferase_I/II_large"/>
</dbReference>
<evidence type="ECO:0000256" key="2">
    <source>
        <dbReference type="ARBA" id="ARBA00003444"/>
    </source>
</evidence>
<dbReference type="PROSITE" id="PS00105">
    <property type="entry name" value="AA_TRANSFER_CLASS_1"/>
    <property type="match status" value="1"/>
</dbReference>
<dbReference type="UniPathway" id="UPA00148"/>
<dbReference type="EC" id="4.1.1.81" evidence="4"/>
<protein>
    <recommendedName>
        <fullName evidence="4">threonine-phosphate decarboxylase</fullName>
        <ecNumber evidence="4">4.1.1.81</ecNumber>
    </recommendedName>
    <alternativeName>
        <fullName evidence="8">L-threonine-O-3-phosphate decarboxylase</fullName>
    </alternativeName>
</protein>
<dbReference type="AlphaFoldDB" id="A0A6M8HVB4"/>
<keyword evidence="5" id="KW-0169">Cobalamin biosynthesis</keyword>
<dbReference type="Gene3D" id="3.40.640.10">
    <property type="entry name" value="Type I PLP-dependent aspartate aminotransferase-like (Major domain)"/>
    <property type="match status" value="1"/>
</dbReference>
<dbReference type="Pfam" id="PF00155">
    <property type="entry name" value="Aminotran_1_2"/>
    <property type="match status" value="1"/>
</dbReference>
<dbReference type="InterPro" id="IPR015424">
    <property type="entry name" value="PyrdxlP-dep_Trfase"/>
</dbReference>
<evidence type="ECO:0000256" key="8">
    <source>
        <dbReference type="ARBA" id="ARBA00029996"/>
    </source>
</evidence>
<evidence type="ECO:0000256" key="1">
    <source>
        <dbReference type="ARBA" id="ARBA00001933"/>
    </source>
</evidence>
<keyword evidence="12" id="KW-1185">Reference proteome</keyword>
<comment type="pathway">
    <text evidence="3">Cofactor biosynthesis; adenosylcobalamin biosynthesis.</text>
</comment>
<feature type="domain" description="Aminotransferase class I/classII large" evidence="10">
    <location>
        <begin position="51"/>
        <end position="318"/>
    </location>
</feature>
<name>A0A6M8HVB4_9PROT</name>
<reference evidence="11 12" key="1">
    <citation type="journal article" date="2014" name="World J. Microbiol. Biotechnol.">
        <title>Biodiversity and physiological characteristics of Antarctic and Arctic lichens-associated bacteria.</title>
        <authorList>
            <person name="Lee Y.M."/>
            <person name="Kim E.H."/>
            <person name="Lee H.K."/>
            <person name="Hong S.G."/>
        </authorList>
    </citation>
    <scope>NUCLEOTIDE SEQUENCE [LARGE SCALE GENOMIC DNA]</scope>
    <source>
        <strain evidence="11 12">PAMC 26569</strain>
    </source>
</reference>
<organism evidence="11 12">
    <name type="scientific">Lichenicola cladoniae</name>
    <dbReference type="NCBI Taxonomy" id="1484109"/>
    <lineage>
        <taxon>Bacteria</taxon>
        <taxon>Pseudomonadati</taxon>
        <taxon>Pseudomonadota</taxon>
        <taxon>Alphaproteobacteria</taxon>
        <taxon>Acetobacterales</taxon>
        <taxon>Acetobacteraceae</taxon>
        <taxon>Lichenicola</taxon>
    </lineage>
</organism>
<evidence type="ECO:0000313" key="12">
    <source>
        <dbReference type="Proteomes" id="UP000500767"/>
    </source>
</evidence>
<dbReference type="InterPro" id="IPR015421">
    <property type="entry name" value="PyrdxlP-dep_Trfase_major"/>
</dbReference>
<keyword evidence="7 11" id="KW-0456">Lyase</keyword>
<dbReference type="PANTHER" id="PTHR42885">
    <property type="entry name" value="HISTIDINOL-PHOSPHATE AMINOTRANSFERASE-RELATED"/>
    <property type="match status" value="1"/>
</dbReference>
<dbReference type="InterPro" id="IPR004838">
    <property type="entry name" value="NHTrfase_class1_PyrdxlP-BS"/>
</dbReference>
<evidence type="ECO:0000256" key="4">
    <source>
        <dbReference type="ARBA" id="ARBA00012285"/>
    </source>
</evidence>
<evidence type="ECO:0000256" key="3">
    <source>
        <dbReference type="ARBA" id="ARBA00004953"/>
    </source>
</evidence>
<evidence type="ECO:0000313" key="11">
    <source>
        <dbReference type="EMBL" id="QKE92463.1"/>
    </source>
</evidence>